<dbReference type="EMBL" id="QMKO01003064">
    <property type="protein sequence ID" value="RTG81951.1"/>
    <property type="molecule type" value="Genomic_DNA"/>
</dbReference>
<dbReference type="AlphaFoldDB" id="A0A430Q2N7"/>
<feature type="compositionally biased region" description="Low complexity" evidence="1">
    <location>
        <begin position="38"/>
        <end position="52"/>
    </location>
</feature>
<evidence type="ECO:0000256" key="1">
    <source>
        <dbReference type="SAM" id="MobiDB-lite"/>
    </source>
</evidence>
<accession>A0A430Q2N7</accession>
<evidence type="ECO:0000313" key="3">
    <source>
        <dbReference type="Proteomes" id="UP000290809"/>
    </source>
</evidence>
<reference evidence="2 3" key="1">
    <citation type="journal article" date="2019" name="PLoS Pathog.">
        <title>Genome sequence of the bovine parasite Schistosoma bovis Tanzania.</title>
        <authorList>
            <person name="Oey H."/>
            <person name="Zakrzewski M."/>
            <person name="Gobert G."/>
            <person name="Gravermann K."/>
            <person name="Stoye J."/>
            <person name="Jones M."/>
            <person name="Mcmanus D."/>
            <person name="Krause L."/>
        </authorList>
    </citation>
    <scope>NUCLEOTIDE SEQUENCE [LARGE SCALE GENOMIC DNA]</scope>
    <source>
        <strain evidence="2 3">TAN1997</strain>
    </source>
</reference>
<protein>
    <submittedName>
        <fullName evidence="2">Uncharacterized protein</fullName>
    </submittedName>
</protein>
<dbReference type="Proteomes" id="UP000290809">
    <property type="component" value="Unassembled WGS sequence"/>
</dbReference>
<dbReference type="STRING" id="6184.A0A430Q2N7"/>
<feature type="non-terminal residue" evidence="2">
    <location>
        <position position="1"/>
    </location>
</feature>
<keyword evidence="3" id="KW-1185">Reference proteome</keyword>
<proteinExistence type="predicted"/>
<comment type="caution">
    <text evidence="2">The sequence shown here is derived from an EMBL/GenBank/DDBJ whole genome shotgun (WGS) entry which is preliminary data.</text>
</comment>
<organism evidence="2 3">
    <name type="scientific">Schistosoma bovis</name>
    <name type="common">Blood fluke</name>
    <dbReference type="NCBI Taxonomy" id="6184"/>
    <lineage>
        <taxon>Eukaryota</taxon>
        <taxon>Metazoa</taxon>
        <taxon>Spiralia</taxon>
        <taxon>Lophotrochozoa</taxon>
        <taxon>Platyhelminthes</taxon>
        <taxon>Trematoda</taxon>
        <taxon>Digenea</taxon>
        <taxon>Strigeidida</taxon>
        <taxon>Schistosomatoidea</taxon>
        <taxon>Schistosomatidae</taxon>
        <taxon>Schistosoma</taxon>
    </lineage>
</organism>
<gene>
    <name evidence="2" type="ORF">DC041_0005770</name>
</gene>
<evidence type="ECO:0000313" key="2">
    <source>
        <dbReference type="EMBL" id="RTG81951.1"/>
    </source>
</evidence>
<sequence>LFRYSSLACEILTNDINEILDGIIELTESTTDQHTPNESHNNGSNNSNNHNNHMLESNQIKSIPIPSSFSSPLPSSSMIINDHSLTEINNNNNDQSCNDMLIVGNNSSELHQINHNLIDHYSNVHDDDGTNHLSSSMSIINESSSIINGHHSSQLFDNNNHNNSVNDLNEILSSSLKLSPPMSLSTPHSSTITKITKSNEAIQVDSSTTTCRRRLDLLLEFFHYSNQPVNPLSASFVSRLLIHLTLHRGNIAHESAAHCLIELITVLRNYLVNNPPNSDNSDMIVNSMTTATTTTNNVGGSSIFGSPLNSTYSSLFDKDEETYKSS</sequence>
<feature type="region of interest" description="Disordered" evidence="1">
    <location>
        <begin position="31"/>
        <end position="53"/>
    </location>
</feature>
<name>A0A430Q2N7_SCHBO</name>